<evidence type="ECO:0000256" key="6">
    <source>
        <dbReference type="ARBA" id="ARBA00023125"/>
    </source>
</evidence>
<evidence type="ECO:0000256" key="1">
    <source>
        <dbReference type="ARBA" id="ARBA00004123"/>
    </source>
</evidence>
<evidence type="ECO:0000259" key="11">
    <source>
        <dbReference type="PROSITE" id="PS50950"/>
    </source>
</evidence>
<dbReference type="Pfam" id="PF23611">
    <property type="entry name" value="zf-C2H2_16"/>
    <property type="match status" value="1"/>
</dbReference>
<dbReference type="PROSITE" id="PS00028">
    <property type="entry name" value="ZINC_FINGER_C2H2_1"/>
    <property type="match status" value="10"/>
</dbReference>
<accession>A0ABM3M371</accession>
<evidence type="ECO:0000256" key="3">
    <source>
        <dbReference type="ARBA" id="ARBA00022737"/>
    </source>
</evidence>
<keyword evidence="3" id="KW-0677">Repeat</keyword>
<evidence type="ECO:0000259" key="10">
    <source>
        <dbReference type="PROSITE" id="PS50157"/>
    </source>
</evidence>
<dbReference type="GeneID" id="112049480"/>
<keyword evidence="6 9" id="KW-0238">DNA-binding</keyword>
<feature type="domain" description="C2H2-type" evidence="10">
    <location>
        <begin position="471"/>
        <end position="498"/>
    </location>
</feature>
<dbReference type="InterPro" id="IPR056438">
    <property type="entry name" value="Znf-C2H2_CTCF"/>
</dbReference>
<feature type="domain" description="C2H2-type" evidence="10">
    <location>
        <begin position="527"/>
        <end position="554"/>
    </location>
</feature>
<evidence type="ECO:0000256" key="5">
    <source>
        <dbReference type="ARBA" id="ARBA00022833"/>
    </source>
</evidence>
<gene>
    <name evidence="13" type="primary">LOC112049480</name>
</gene>
<comment type="subcellular location">
    <subcellularLocation>
        <location evidence="1">Nucleus</location>
    </subcellularLocation>
</comment>
<dbReference type="SMART" id="SM00980">
    <property type="entry name" value="THAP"/>
    <property type="match status" value="1"/>
</dbReference>
<dbReference type="InterPro" id="IPR038441">
    <property type="entry name" value="THAP_Znf_sf"/>
</dbReference>
<feature type="domain" description="C2H2-type" evidence="10">
    <location>
        <begin position="499"/>
        <end position="526"/>
    </location>
</feature>
<evidence type="ECO:0000256" key="7">
    <source>
        <dbReference type="ARBA" id="ARBA00023242"/>
    </source>
</evidence>
<keyword evidence="7" id="KW-0539">Nucleus</keyword>
<dbReference type="PANTHER" id="PTHR19818:SF139">
    <property type="entry name" value="PAIR-RULE PROTEIN ODD-PAIRED"/>
    <property type="match status" value="1"/>
</dbReference>
<dbReference type="SUPFAM" id="SSF57667">
    <property type="entry name" value="beta-beta-alpha zinc fingers"/>
    <property type="match status" value="6"/>
</dbReference>
<evidence type="ECO:0000256" key="4">
    <source>
        <dbReference type="ARBA" id="ARBA00022771"/>
    </source>
</evidence>
<feature type="domain" description="C2H2-type" evidence="10">
    <location>
        <begin position="696"/>
        <end position="723"/>
    </location>
</feature>
<protein>
    <submittedName>
        <fullName evidence="13">Zinc finger protein 271 isoform X3</fullName>
    </submittedName>
</protein>
<organism evidence="12 13">
    <name type="scientific">Bicyclus anynana</name>
    <name type="common">Squinting bush brown butterfly</name>
    <dbReference type="NCBI Taxonomy" id="110368"/>
    <lineage>
        <taxon>Eukaryota</taxon>
        <taxon>Metazoa</taxon>
        <taxon>Ecdysozoa</taxon>
        <taxon>Arthropoda</taxon>
        <taxon>Hexapoda</taxon>
        <taxon>Insecta</taxon>
        <taxon>Pterygota</taxon>
        <taxon>Neoptera</taxon>
        <taxon>Endopterygota</taxon>
        <taxon>Lepidoptera</taxon>
        <taxon>Glossata</taxon>
        <taxon>Ditrysia</taxon>
        <taxon>Papilionoidea</taxon>
        <taxon>Nymphalidae</taxon>
        <taxon>Satyrinae</taxon>
        <taxon>Satyrini</taxon>
        <taxon>Mycalesina</taxon>
        <taxon>Bicyclus</taxon>
    </lineage>
</organism>
<dbReference type="InterPro" id="IPR036236">
    <property type="entry name" value="Znf_C2H2_sf"/>
</dbReference>
<feature type="domain" description="THAP-type" evidence="11">
    <location>
        <begin position="1"/>
        <end position="87"/>
    </location>
</feature>
<dbReference type="PROSITE" id="PS50157">
    <property type="entry name" value="ZINC_FINGER_C2H2_2"/>
    <property type="match status" value="11"/>
</dbReference>
<dbReference type="PANTHER" id="PTHR19818">
    <property type="entry name" value="ZINC FINGER PROTEIN ZIC AND GLI"/>
    <property type="match status" value="1"/>
</dbReference>
<evidence type="ECO:0000313" key="13">
    <source>
        <dbReference type="RefSeq" id="XP_052745479.1"/>
    </source>
</evidence>
<keyword evidence="12" id="KW-1185">Reference proteome</keyword>
<evidence type="ECO:0000256" key="8">
    <source>
        <dbReference type="PROSITE-ProRule" id="PRU00042"/>
    </source>
</evidence>
<dbReference type="Gene3D" id="3.30.160.60">
    <property type="entry name" value="Classic Zinc Finger"/>
    <property type="match status" value="11"/>
</dbReference>
<sequence>MRCCVPFCKNTADNVRTAGGTGKDEITFHGFPSEGPLRAAWLKALGKQDTHLPDSAVVCSQHFLSDDIRETEGGSKQIAPGAIPSTVLVCTMCLDSDSKQLLMSKYKLDVAYQQLVGLPLCALGSLKQTVCVQCAHRLTNVTRLRDDSLRTRSLMMDLLEKHEVITNRHIQIINREKNLLKSKLVIKSLGPDHFDLHIVENDVDHQTKVHSAYDTTVVKTEDFDPTAADGEVEVKNEYDDEFVVSHGQEPACEGIKLETKMEDDSDSSNPHLVETYSIPWSVRAAPYEDDTLKKNKRVFDIYDGNNTTNTFPHYLVKLNKEPERSQSCSSYDKLHVGTASTSASDVTGTQNKRIPWSVRAAPYEDDTLKKIKRELDIYDSNNKTNTFPHYLVKLNKEPERSQSCSSYDKLHVGTASTESHCETASASDVTGTHNRYMSNALQSETGLKYNNKLHTQLAVSSLRAHSENKLFTCDVCKNVFKQKSLLVKHMKSHSERKIFTCKFCQLKFTYKSHLLQHVRFHTGEKPYSCNLCECKFTTKFHLVRHMRTHTGEKPYSCNLCEYECSQNSQLVRHMRTHTGEKPYSCNYCEYKCFRNSQLVSHMRTHHVGEKPYSCDLCEYKSARRTYLVIHMRTHTGEKPFFCTLCEYKCTRNELLVLHMRSHTGEKPYACNICELKFSLKSNLTKHMRIHTGEKPHSCDTCQRKFTRKSDLATHLLIHTGEQPYSCNLCDYKCSKNAVLKRHMRTHTGEKPYSCNLCEFKCALSSNLNRHMRTHTGEK</sequence>
<feature type="domain" description="C2H2-type" evidence="10">
    <location>
        <begin position="640"/>
        <end position="667"/>
    </location>
</feature>
<dbReference type="SUPFAM" id="SSF57716">
    <property type="entry name" value="Glucocorticoid receptor-like (DNA-binding domain)"/>
    <property type="match status" value="1"/>
</dbReference>
<dbReference type="PROSITE" id="PS50950">
    <property type="entry name" value="ZF_THAP"/>
    <property type="match status" value="1"/>
</dbReference>
<dbReference type="InterPro" id="IPR013087">
    <property type="entry name" value="Znf_C2H2_type"/>
</dbReference>
<dbReference type="InterPro" id="IPR050329">
    <property type="entry name" value="GLI_C2H2-zinc-finger"/>
</dbReference>
<reference evidence="13" key="1">
    <citation type="submission" date="2025-08" db="UniProtKB">
        <authorList>
            <consortium name="RefSeq"/>
        </authorList>
    </citation>
    <scope>IDENTIFICATION</scope>
</reference>
<evidence type="ECO:0000313" key="12">
    <source>
        <dbReference type="Proteomes" id="UP001652582"/>
    </source>
</evidence>
<keyword evidence="2" id="KW-0479">Metal-binding</keyword>
<feature type="domain" description="C2H2-type" evidence="10">
    <location>
        <begin position="612"/>
        <end position="639"/>
    </location>
</feature>
<feature type="domain" description="C2H2-type" evidence="10">
    <location>
        <begin position="752"/>
        <end position="778"/>
    </location>
</feature>
<evidence type="ECO:0000256" key="2">
    <source>
        <dbReference type="ARBA" id="ARBA00022723"/>
    </source>
</evidence>
<dbReference type="Pfam" id="PF05485">
    <property type="entry name" value="THAP"/>
    <property type="match status" value="1"/>
</dbReference>
<dbReference type="RefSeq" id="XP_052745479.1">
    <property type="nucleotide sequence ID" value="XM_052889519.1"/>
</dbReference>
<dbReference type="Pfam" id="PF00096">
    <property type="entry name" value="zf-C2H2"/>
    <property type="match status" value="7"/>
</dbReference>
<dbReference type="SMART" id="SM00355">
    <property type="entry name" value="ZnF_C2H2"/>
    <property type="match status" value="11"/>
</dbReference>
<evidence type="ECO:0000256" key="9">
    <source>
        <dbReference type="PROSITE-ProRule" id="PRU00309"/>
    </source>
</evidence>
<dbReference type="Proteomes" id="UP001652582">
    <property type="component" value="Chromosome 26"/>
</dbReference>
<feature type="domain" description="C2H2-type" evidence="10">
    <location>
        <begin position="555"/>
        <end position="582"/>
    </location>
</feature>
<proteinExistence type="predicted"/>
<name>A0ABM3M371_BICAN</name>
<dbReference type="InterPro" id="IPR006612">
    <property type="entry name" value="THAP_Znf"/>
</dbReference>
<dbReference type="Gene3D" id="6.20.210.20">
    <property type="entry name" value="THAP domain"/>
    <property type="match status" value="1"/>
</dbReference>
<feature type="domain" description="C2H2-type" evidence="10">
    <location>
        <begin position="724"/>
        <end position="751"/>
    </location>
</feature>
<feature type="domain" description="C2H2-type" evidence="10">
    <location>
        <begin position="583"/>
        <end position="611"/>
    </location>
</feature>
<feature type="domain" description="C2H2-type" evidence="10">
    <location>
        <begin position="668"/>
        <end position="695"/>
    </location>
</feature>
<keyword evidence="5" id="KW-0862">Zinc</keyword>
<keyword evidence="4 8" id="KW-0863">Zinc-finger</keyword>